<keyword evidence="1" id="KW-1277">Toxin-antitoxin system</keyword>
<evidence type="ECO:0000256" key="1">
    <source>
        <dbReference type="ARBA" id="ARBA00022649"/>
    </source>
</evidence>
<dbReference type="InterPro" id="IPR035093">
    <property type="entry name" value="RelE/ParE_toxin_dom_sf"/>
</dbReference>
<protein>
    <submittedName>
        <fullName evidence="2">Plasmid stabilization system protein</fullName>
    </submittedName>
</protein>
<dbReference type="EMBL" id="FPHC01000064">
    <property type="protein sequence ID" value="SFV61906.1"/>
    <property type="molecule type" value="Genomic_DNA"/>
</dbReference>
<reference evidence="2" key="1">
    <citation type="submission" date="2016-10" db="EMBL/GenBank/DDBJ databases">
        <authorList>
            <person name="de Groot N.N."/>
        </authorList>
    </citation>
    <scope>NUCLEOTIDE SEQUENCE</scope>
</reference>
<name>A0A1W1C808_9ZZZZ</name>
<gene>
    <name evidence="2" type="ORF">MNB_SV-6-1042</name>
</gene>
<sequence length="97" mass="11694">MNSIEFKPEVYEDIKIAYDWYEKQRIGLGEDFLLTLEASYAKIVRMPKAYQPIYKTVRRKLTRRFPYGVFFTLQDSQIIIIAVMHTKRNPSDWNERL</sequence>
<dbReference type="InterPro" id="IPR007712">
    <property type="entry name" value="RelE/ParE_toxin"/>
</dbReference>
<accession>A0A1W1C808</accession>
<evidence type="ECO:0000313" key="2">
    <source>
        <dbReference type="EMBL" id="SFV61906.1"/>
    </source>
</evidence>
<organism evidence="2">
    <name type="scientific">hydrothermal vent metagenome</name>
    <dbReference type="NCBI Taxonomy" id="652676"/>
    <lineage>
        <taxon>unclassified sequences</taxon>
        <taxon>metagenomes</taxon>
        <taxon>ecological metagenomes</taxon>
    </lineage>
</organism>
<proteinExistence type="predicted"/>
<dbReference type="Gene3D" id="3.30.2310.20">
    <property type="entry name" value="RelE-like"/>
    <property type="match status" value="1"/>
</dbReference>
<dbReference type="AlphaFoldDB" id="A0A1W1C808"/>
<dbReference type="Pfam" id="PF05016">
    <property type="entry name" value="ParE_toxin"/>
    <property type="match status" value="1"/>
</dbReference>